<dbReference type="Gene3D" id="1.20.1280.170">
    <property type="entry name" value="Exocyst complex component Exo70"/>
    <property type="match status" value="2"/>
</dbReference>
<evidence type="ECO:0000313" key="7">
    <source>
        <dbReference type="Proteomes" id="UP000887561"/>
    </source>
</evidence>
<dbReference type="GO" id="GO:0000145">
    <property type="term" value="C:exocyst"/>
    <property type="evidence" value="ECO:0007669"/>
    <property type="project" value="InterPro"/>
</dbReference>
<organism evidence="7 8">
    <name type="scientific">Meloidogyne javanica</name>
    <name type="common">Root-knot nematode worm</name>
    <dbReference type="NCBI Taxonomy" id="6303"/>
    <lineage>
        <taxon>Eukaryota</taxon>
        <taxon>Metazoa</taxon>
        <taxon>Ecdysozoa</taxon>
        <taxon>Nematoda</taxon>
        <taxon>Chromadorea</taxon>
        <taxon>Rhabditida</taxon>
        <taxon>Tylenchina</taxon>
        <taxon>Tylenchomorpha</taxon>
        <taxon>Tylenchoidea</taxon>
        <taxon>Meloidogynidae</taxon>
        <taxon>Meloidogyninae</taxon>
        <taxon>Meloidogyne</taxon>
        <taxon>Meloidogyne incognita group</taxon>
    </lineage>
</organism>
<sequence length="650" mass="74070">MSYSQNVLSFVELNQRLHKDEEWLRDFQEALNKSNQIQQSVCTLLGSFQDRIDSLSANVATLYTKSSVIQREQQNIRKLLSTVDATIQFHGKTTALENTIRDGNVMLALDDYLEKMRTLKEAIAFFSTHLTYKNKLEHVKLIYEIGYSNIEAEFSNLMPSFRLSSFMTLRDVQKIHQIASWLLEHSDSDGQRQFLQSYSQFRAENMMKPLQFIADQIGPNNRVKSGQFVKTHKQEDQISGPIISGDNWRKVLRGSSTTKPTEHQIMVKKQCFDVSKNNLERKGKIDKVVWKGKNNLDDNKISSVKDKELDEQIDRIGIPDSNDQLHRDNAIAVTLFMLSSTVVLIQLETEQSSAVFVNVSVEAEVLRQIVGACLGRVLSHALRVVDSYEGSFMILLPLARFMLKHANQLASLSENLGESAQFASLQSSLYRKSIVLIKDYRLRLSEDQIGGRFLPQDGNLIQRAEVHESPGALAVQILKALSQNLRQKSSTYEDPALASLFMINNLQYIGQTVSRERTLLALLQGDQTAFPSSFETEAESYLQQFLKVWAKVGDVFNSDLGPGEDKHAFLQVFTREFDAIVEQQKIYCVADQITANNVRMRIKSLVLQPFLEFSKKNSQECSELFEADRQLKYDAETIEMIIDRLFDATL</sequence>
<dbReference type="InterPro" id="IPR004140">
    <property type="entry name" value="Exo70"/>
</dbReference>
<dbReference type="GO" id="GO:0006887">
    <property type="term" value="P:exocytosis"/>
    <property type="evidence" value="ECO:0007669"/>
    <property type="project" value="UniProtKB-KW"/>
</dbReference>
<evidence type="ECO:0000313" key="8">
    <source>
        <dbReference type="WBParaSite" id="scaffold34753_cov325.g21613"/>
    </source>
</evidence>
<dbReference type="SUPFAM" id="SSF74788">
    <property type="entry name" value="Cullin repeat-like"/>
    <property type="match status" value="1"/>
</dbReference>
<evidence type="ECO:0000256" key="3">
    <source>
        <dbReference type="ARBA" id="ARBA00022483"/>
    </source>
</evidence>
<dbReference type="Pfam" id="PF03081">
    <property type="entry name" value="Exo70_C"/>
    <property type="match status" value="1"/>
</dbReference>
<keyword evidence="2 5" id="KW-0813">Transport</keyword>
<dbReference type="AlphaFoldDB" id="A0A915M9Q3"/>
<dbReference type="InterPro" id="IPR046364">
    <property type="entry name" value="Exo70_C"/>
</dbReference>
<dbReference type="WBParaSite" id="scaffold34753_cov325.g21613">
    <property type="protein sequence ID" value="scaffold34753_cov325.g21613"/>
    <property type="gene ID" value="scaffold34753_cov325.g21613"/>
</dbReference>
<evidence type="ECO:0000256" key="5">
    <source>
        <dbReference type="RuleBase" id="RU365026"/>
    </source>
</evidence>
<evidence type="ECO:0000256" key="1">
    <source>
        <dbReference type="ARBA" id="ARBA00006756"/>
    </source>
</evidence>
<reference evidence="8" key="1">
    <citation type="submission" date="2022-11" db="UniProtKB">
        <authorList>
            <consortium name="WormBaseParasite"/>
        </authorList>
    </citation>
    <scope>IDENTIFICATION</scope>
</reference>
<dbReference type="GO" id="GO:0005546">
    <property type="term" value="F:phosphatidylinositol-4,5-bisphosphate binding"/>
    <property type="evidence" value="ECO:0007669"/>
    <property type="project" value="InterPro"/>
</dbReference>
<dbReference type="Proteomes" id="UP000887561">
    <property type="component" value="Unplaced"/>
</dbReference>
<evidence type="ECO:0000256" key="4">
    <source>
        <dbReference type="ARBA" id="ARBA00026169"/>
    </source>
</evidence>
<keyword evidence="3 5" id="KW-0268">Exocytosis</keyword>
<accession>A0A915M9Q3</accession>
<evidence type="ECO:0000259" key="6">
    <source>
        <dbReference type="Pfam" id="PF03081"/>
    </source>
</evidence>
<dbReference type="PANTHER" id="PTHR12542:SF41">
    <property type="entry name" value="EXOCYST COMPLEX COMPONENT 7"/>
    <property type="match status" value="1"/>
</dbReference>
<feature type="domain" description="Exocyst complex subunit Exo70 C-terminal" evidence="6">
    <location>
        <begin position="475"/>
        <end position="643"/>
    </location>
</feature>
<keyword evidence="5" id="KW-0653">Protein transport</keyword>
<keyword evidence="7" id="KW-1185">Reference proteome</keyword>
<dbReference type="InterPro" id="IPR016159">
    <property type="entry name" value="Cullin_repeat-like_dom_sf"/>
</dbReference>
<protein>
    <recommendedName>
        <fullName evidence="4 5">Exocyst complex component 7</fullName>
    </recommendedName>
    <alternativeName>
        <fullName evidence="5">Exocyst complex component Exo70</fullName>
    </alternativeName>
</protein>
<name>A0A915M9Q3_MELJA</name>
<comment type="function">
    <text evidence="5">Component of the exocyst complex involved in the docking of exocytic vesicles with fusion sites on the plasma membrane.</text>
</comment>
<proteinExistence type="inferred from homology"/>
<dbReference type="GO" id="GO:0015031">
    <property type="term" value="P:protein transport"/>
    <property type="evidence" value="ECO:0007669"/>
    <property type="project" value="UniProtKB-KW"/>
</dbReference>
<dbReference type="PANTHER" id="PTHR12542">
    <property type="entry name" value="EXOCYST COMPLEX PROTEIN EXO70"/>
    <property type="match status" value="1"/>
</dbReference>
<evidence type="ECO:0000256" key="2">
    <source>
        <dbReference type="ARBA" id="ARBA00022448"/>
    </source>
</evidence>
<comment type="similarity">
    <text evidence="1 5">Belongs to the EXO70 family.</text>
</comment>